<reference evidence="1" key="1">
    <citation type="submission" date="2020-02" db="EMBL/GenBank/DDBJ databases">
        <authorList>
            <person name="Enbody D E."/>
            <person name="Pettersson E M."/>
        </authorList>
    </citation>
    <scope>NUCLEOTIDE SEQUENCE [LARGE SCALE GENOMIC DNA]</scope>
</reference>
<name>A0A8U8B9Q2_GEOPR</name>
<evidence type="ECO:0000313" key="2">
    <source>
        <dbReference type="Proteomes" id="UP000694382"/>
    </source>
</evidence>
<accession>A0A8U8B9Q2</accession>
<dbReference type="Ensembl" id="ENSCPVT00000025010.1">
    <property type="protein sequence ID" value="ENSCPVP00000024989.1"/>
    <property type="gene ID" value="ENSCPVG00000018205.1"/>
</dbReference>
<dbReference type="AlphaFoldDB" id="A0A8U8B9Q2"/>
<evidence type="ECO:0000313" key="1">
    <source>
        <dbReference type="Ensembl" id="ENSCPVP00000024989.1"/>
    </source>
</evidence>
<keyword evidence="2" id="KW-1185">Reference proteome</keyword>
<organism evidence="1 2">
    <name type="scientific">Geospiza parvula</name>
    <name type="common">Small tree-finch</name>
    <name type="synonym">Camarhynchus parvulus</name>
    <dbReference type="NCBI Taxonomy" id="87175"/>
    <lineage>
        <taxon>Eukaryota</taxon>
        <taxon>Metazoa</taxon>
        <taxon>Chordata</taxon>
        <taxon>Craniata</taxon>
        <taxon>Vertebrata</taxon>
        <taxon>Euteleostomi</taxon>
        <taxon>Archelosauria</taxon>
        <taxon>Archosauria</taxon>
        <taxon>Dinosauria</taxon>
        <taxon>Saurischia</taxon>
        <taxon>Theropoda</taxon>
        <taxon>Coelurosauria</taxon>
        <taxon>Aves</taxon>
        <taxon>Neognathae</taxon>
        <taxon>Neoaves</taxon>
        <taxon>Telluraves</taxon>
        <taxon>Australaves</taxon>
        <taxon>Passeriformes</taxon>
        <taxon>Thraupidae</taxon>
        <taxon>Camarhynchus</taxon>
    </lineage>
</organism>
<protein>
    <submittedName>
        <fullName evidence="1">Uncharacterized protein</fullName>
    </submittedName>
</protein>
<reference evidence="1" key="2">
    <citation type="submission" date="2025-08" db="UniProtKB">
        <authorList>
            <consortium name="Ensembl"/>
        </authorList>
    </citation>
    <scope>IDENTIFICATION</scope>
</reference>
<dbReference type="Proteomes" id="UP000694382">
    <property type="component" value="Chromosome 13"/>
</dbReference>
<reference evidence="1" key="3">
    <citation type="submission" date="2025-09" db="UniProtKB">
        <authorList>
            <consortium name="Ensembl"/>
        </authorList>
    </citation>
    <scope>IDENTIFICATION</scope>
</reference>
<sequence length="147" mass="14945">SSGLAGLTPSSGLVGLTPSSGLVGLTPSSGLAGLTPSSGLVWLGSPRALFQHGPAVLAEGADAITGRHNTQQPGRARHPGLFTHHTWANTACCHSPAPSTRAGLSCSAPWQAPAAGTEQMVGICQGDIKRFPCGVEPVVVISWFQSR</sequence>
<proteinExistence type="predicted"/>